<dbReference type="EMBL" id="CAJFCV020000002">
    <property type="protein sequence ID" value="CAG9091966.1"/>
    <property type="molecule type" value="Genomic_DNA"/>
</dbReference>
<organism evidence="1 2">
    <name type="scientific">Bursaphelenchus xylophilus</name>
    <name type="common">Pinewood nematode worm</name>
    <name type="synonym">Aphelenchoides xylophilus</name>
    <dbReference type="NCBI Taxonomy" id="6326"/>
    <lineage>
        <taxon>Eukaryota</taxon>
        <taxon>Metazoa</taxon>
        <taxon>Ecdysozoa</taxon>
        <taxon>Nematoda</taxon>
        <taxon>Chromadorea</taxon>
        <taxon>Rhabditida</taxon>
        <taxon>Tylenchina</taxon>
        <taxon>Tylenchomorpha</taxon>
        <taxon>Aphelenchoidea</taxon>
        <taxon>Aphelenchoididae</taxon>
        <taxon>Bursaphelenchus</taxon>
    </lineage>
</organism>
<comment type="caution">
    <text evidence="1">The sequence shown here is derived from an EMBL/GenBank/DDBJ whole genome shotgun (WGS) entry which is preliminary data.</text>
</comment>
<evidence type="ECO:0000313" key="2">
    <source>
        <dbReference type="Proteomes" id="UP000659654"/>
    </source>
</evidence>
<protein>
    <submittedName>
        <fullName evidence="1">(pine wood nematode) hypothetical protein</fullName>
    </submittedName>
</protein>
<dbReference type="EMBL" id="CAJFDI010000002">
    <property type="protein sequence ID" value="CAD5213213.1"/>
    <property type="molecule type" value="Genomic_DNA"/>
</dbReference>
<reference evidence="1" key="1">
    <citation type="submission" date="2020-09" db="EMBL/GenBank/DDBJ databases">
        <authorList>
            <person name="Kikuchi T."/>
        </authorList>
    </citation>
    <scope>NUCLEOTIDE SEQUENCE</scope>
    <source>
        <strain evidence="1">Ka4C1</strain>
    </source>
</reference>
<gene>
    <name evidence="1" type="ORF">BXYJ_LOCUS2884</name>
</gene>
<dbReference type="AlphaFoldDB" id="A0A811KBQ5"/>
<dbReference type="Proteomes" id="UP000659654">
    <property type="component" value="Unassembled WGS sequence"/>
</dbReference>
<dbReference type="Proteomes" id="UP000582659">
    <property type="component" value="Unassembled WGS sequence"/>
</dbReference>
<proteinExistence type="predicted"/>
<accession>A0A811KBQ5</accession>
<evidence type="ECO:0000313" key="1">
    <source>
        <dbReference type="EMBL" id="CAD5213213.1"/>
    </source>
</evidence>
<keyword evidence="2" id="KW-1185">Reference proteome</keyword>
<name>A0A811KBQ5_BURXY</name>
<sequence length="98" mass="11400">MTINISDIEYDYQFEVMALKKEDVTIEQTLKEKVDVSIKYYRIKWKRDKVEIGLTLTINVYQKHAVKQIVDDCGINDEDFHEGGYEGGSENLISDGDY</sequence>